<name>A0A1Q9E3R3_SYMMI</name>
<reference evidence="2 3" key="1">
    <citation type="submission" date="2016-02" db="EMBL/GenBank/DDBJ databases">
        <title>Genome analysis of coral dinoflagellate symbionts highlights evolutionary adaptations to a symbiotic lifestyle.</title>
        <authorList>
            <person name="Aranda M."/>
            <person name="Li Y."/>
            <person name="Liew Y.J."/>
            <person name="Baumgarten S."/>
            <person name="Simakov O."/>
            <person name="Wilson M."/>
            <person name="Piel J."/>
            <person name="Ashoor H."/>
            <person name="Bougouffa S."/>
            <person name="Bajic V.B."/>
            <person name="Ryu T."/>
            <person name="Ravasi T."/>
            <person name="Bayer T."/>
            <person name="Micklem G."/>
            <person name="Kim H."/>
            <person name="Bhak J."/>
            <person name="Lajeunesse T.C."/>
            <person name="Voolstra C.R."/>
        </authorList>
    </citation>
    <scope>NUCLEOTIDE SEQUENCE [LARGE SCALE GENOMIC DNA]</scope>
    <source>
        <strain evidence="2 3">CCMP2467</strain>
    </source>
</reference>
<comment type="caution">
    <text evidence="2">The sequence shown here is derived from an EMBL/GenBank/DDBJ whole genome shotgun (WGS) entry which is preliminary data.</text>
</comment>
<evidence type="ECO:0000313" key="3">
    <source>
        <dbReference type="Proteomes" id="UP000186817"/>
    </source>
</evidence>
<protein>
    <submittedName>
        <fullName evidence="2">Uncharacterized protein</fullName>
    </submittedName>
</protein>
<dbReference type="OrthoDB" id="10579298at2759"/>
<keyword evidence="3" id="KW-1185">Reference proteome</keyword>
<dbReference type="EMBL" id="LSRX01000274">
    <property type="protein sequence ID" value="OLQ02066.1"/>
    <property type="molecule type" value="Genomic_DNA"/>
</dbReference>
<evidence type="ECO:0000256" key="1">
    <source>
        <dbReference type="SAM" id="MobiDB-lite"/>
    </source>
</evidence>
<proteinExistence type="predicted"/>
<dbReference type="AlphaFoldDB" id="A0A1Q9E3R3"/>
<feature type="region of interest" description="Disordered" evidence="1">
    <location>
        <begin position="274"/>
        <end position="294"/>
    </location>
</feature>
<gene>
    <name evidence="2" type="ORF">AK812_SmicGene15138</name>
</gene>
<organism evidence="2 3">
    <name type="scientific">Symbiodinium microadriaticum</name>
    <name type="common">Dinoflagellate</name>
    <name type="synonym">Zooxanthella microadriatica</name>
    <dbReference type="NCBI Taxonomy" id="2951"/>
    <lineage>
        <taxon>Eukaryota</taxon>
        <taxon>Sar</taxon>
        <taxon>Alveolata</taxon>
        <taxon>Dinophyceae</taxon>
        <taxon>Suessiales</taxon>
        <taxon>Symbiodiniaceae</taxon>
        <taxon>Symbiodinium</taxon>
    </lineage>
</organism>
<feature type="region of interest" description="Disordered" evidence="1">
    <location>
        <begin position="175"/>
        <end position="251"/>
    </location>
</feature>
<dbReference type="Proteomes" id="UP000186817">
    <property type="component" value="Unassembled WGS sequence"/>
</dbReference>
<accession>A0A1Q9E3R3</accession>
<feature type="compositionally biased region" description="Polar residues" evidence="1">
    <location>
        <begin position="206"/>
        <end position="222"/>
    </location>
</feature>
<sequence>MDLVPQFQVPLNPEGKSTSSSSSSPPRQKTRKRASFQPVEIWDAIVAELARILENKARAMASVGEGTAEVSHSGLASEVLQISNLLAQQSSNKSGGSYKFSMNDFEDGDSNESFELNRDDALQLIGVLNSRERDIAKRELSSLLARLDRRAVEGIVRRLYATLQRKNQEIAQLETEAAGSKKIKGPGAGRSTSLPGQPKRRLQSPRGDSQTLPGAVESQSKDSLVAPRSPRDSCASGTLFSPRRAKEGGQYQSFKAMQEQQQAEYLKFLQERAGCRPEEGSPRGSTSPRDSARMPQVFRRLTAPATPPSDQMARIAVAHMGANKAQVSFGGALAESSDASQYLDALLEAHHSEVAARAEDLTTYIKQSPRVSEEKAREIFDRLYKNGKDARVRRRVYAELGLLVEQAKEAQLIMKAGRKAYAPKPAVAKSTWRWNLAAAKARLLSLYCADWVLSMGPVGDKPLDNIRPGNLLQDGTKTGAARYI</sequence>
<evidence type="ECO:0000313" key="2">
    <source>
        <dbReference type="EMBL" id="OLQ02066.1"/>
    </source>
</evidence>
<feature type="region of interest" description="Disordered" evidence="1">
    <location>
        <begin position="1"/>
        <end position="35"/>
    </location>
</feature>